<dbReference type="OrthoDB" id="9809248at2"/>
<reference evidence="12 13" key="1">
    <citation type="journal article" date="2013" name="Genome Announc.">
        <title>Draft Genome Sequences of Mycoplasma alkalescens, Mycoplasma arginini, and Mycoplasma bovigenitalium, Three Species with Equivocal Pathogenic Status for Cattle.</title>
        <authorList>
            <person name="Manso-Silvan L."/>
            <person name="Tardy F."/>
            <person name="Baranowski E."/>
            <person name="Barre A."/>
            <person name="Blanchard A."/>
            <person name="Breton M."/>
            <person name="Couture C."/>
            <person name="Citti C."/>
            <person name="Dordet-Frisoni E."/>
            <person name="Dupuy V."/>
            <person name="Gaurivaud P."/>
            <person name="Jacob D."/>
            <person name="Lemaitre C."/>
            <person name="Nikolski M."/>
            <person name="Nouvel L.X."/>
            <person name="Poumarat F."/>
            <person name="Thebault P."/>
            <person name="Theil S."/>
            <person name="Thiaucourt F."/>
            <person name="Sirand-Pugnet P."/>
        </authorList>
    </citation>
    <scope>NUCLEOTIDE SEQUENCE [LARGE SCALE GENOMIC DNA]</scope>
    <source>
        <strain evidence="12 13">51080</strain>
    </source>
</reference>
<gene>
    <name evidence="9 12" type="primary">secY</name>
    <name evidence="12" type="ORF">MBVG_1910</name>
</gene>
<dbReference type="RefSeq" id="WP_004419378.1">
    <property type="nucleotide sequence ID" value="NZ_AORH01000012.1"/>
</dbReference>
<evidence type="ECO:0000313" key="13">
    <source>
        <dbReference type="Proteomes" id="UP000013220"/>
    </source>
</evidence>
<dbReference type="GO" id="GO:0005886">
    <property type="term" value="C:plasma membrane"/>
    <property type="evidence" value="ECO:0007669"/>
    <property type="project" value="UniProtKB-SubCell"/>
</dbReference>
<feature type="region of interest" description="Disordered" evidence="11">
    <location>
        <begin position="471"/>
        <end position="491"/>
    </location>
</feature>
<dbReference type="PANTHER" id="PTHR10906">
    <property type="entry name" value="SECY/SEC61-ALPHA FAMILY MEMBER"/>
    <property type="match status" value="1"/>
</dbReference>
<keyword evidence="4 9" id="KW-0812">Transmembrane</keyword>
<feature type="transmembrane region" description="Helical" evidence="9">
    <location>
        <begin position="36"/>
        <end position="57"/>
    </location>
</feature>
<dbReference type="PATRIC" id="fig|1188235.3.peg.201"/>
<dbReference type="PIRSF" id="PIRSF004557">
    <property type="entry name" value="SecY"/>
    <property type="match status" value="1"/>
</dbReference>
<keyword evidence="3 9" id="KW-0813">Transport</keyword>
<dbReference type="Gene3D" id="1.10.3370.10">
    <property type="entry name" value="SecY subunit domain"/>
    <property type="match status" value="1"/>
</dbReference>
<dbReference type="InterPro" id="IPR023201">
    <property type="entry name" value="SecY_dom_sf"/>
</dbReference>
<keyword evidence="13" id="KW-1185">Reference proteome</keyword>
<dbReference type="InterPro" id="IPR002208">
    <property type="entry name" value="SecY/SEC61-alpha"/>
</dbReference>
<evidence type="ECO:0000256" key="11">
    <source>
        <dbReference type="SAM" id="MobiDB-lite"/>
    </source>
</evidence>
<dbReference type="EMBL" id="AORH01000012">
    <property type="protein sequence ID" value="ENY70112.1"/>
    <property type="molecule type" value="Genomic_DNA"/>
</dbReference>
<proteinExistence type="inferred from homology"/>
<evidence type="ECO:0000256" key="4">
    <source>
        <dbReference type="ARBA" id="ARBA00022692"/>
    </source>
</evidence>
<comment type="similarity">
    <text evidence="2 9 10">Belongs to the SecY/SEC61-alpha family.</text>
</comment>
<keyword evidence="8 9" id="KW-0472">Membrane</keyword>
<evidence type="ECO:0000256" key="6">
    <source>
        <dbReference type="ARBA" id="ARBA00022989"/>
    </source>
</evidence>
<dbReference type="STRING" id="1188235.MBVG_1910"/>
<dbReference type="eggNOG" id="COG0201">
    <property type="taxonomic scope" value="Bacteria"/>
</dbReference>
<keyword evidence="9" id="KW-1003">Cell membrane</keyword>
<comment type="subcellular location">
    <subcellularLocation>
        <location evidence="9">Cell membrane</location>
        <topology evidence="9">Multi-pass membrane protein</topology>
    </subcellularLocation>
    <subcellularLocation>
        <location evidence="1">Membrane</location>
        <topology evidence="1">Multi-pass membrane protein</topology>
    </subcellularLocation>
</comment>
<dbReference type="PRINTS" id="PR00303">
    <property type="entry name" value="SECYTRNLCASE"/>
</dbReference>
<feature type="transmembrane region" description="Helical" evidence="9">
    <location>
        <begin position="295"/>
        <end position="315"/>
    </location>
</feature>
<comment type="caution">
    <text evidence="12">The sequence shown here is derived from an EMBL/GenBank/DDBJ whole genome shotgun (WGS) entry which is preliminary data.</text>
</comment>
<dbReference type="GO" id="GO:0043952">
    <property type="term" value="P:protein transport by the Sec complex"/>
    <property type="evidence" value="ECO:0007669"/>
    <property type="project" value="UniProtKB-UniRule"/>
</dbReference>
<feature type="transmembrane region" description="Helical" evidence="9">
    <location>
        <begin position="129"/>
        <end position="151"/>
    </location>
</feature>
<sequence length="491" mass="55072">MKKFFRNFTYKFSQFFLKISRWWTSYWENKDLTKKILFTFGFLAIYVIMTTIGTPFIKIKSLETLTDDTFLSTLNLVGGGGLRNFSIVALGISPFINASLIMSILQTRVFPPIHKLSQSGPLGRKKLNVITRILTLLIAFPQAIMLSKSLASGENPFIEIIPMYGPKTLEVTTYLVVPMILIGGSLFSLFIAEQITDKGIGNGTSLLIFIGMAFSLPNQFKQAISYFIGSDSASTLFIGSLNFITYIFIFALTIFVVALIYNSERHIPIQQIGAGRSKNLKDMGKLPIKLNPGGVMPIIFSTMVVSFPIMIARLLPSGNAAKAWIEQYLQFTSPLGLSLLVVITFFFSYLMGIQQSRIDKISEDFAKNSTYIPGIQPGEKTEDYLFAIVLRLSTFSAFYLVILASFQYLQIILIHLPPVISFGGTSIMILVSVAIETIDQFKARLKSSNLSKQKQLSRQISDQIAYEKTYEEHGPEKKETIKKPNRDGLLW</sequence>
<comment type="function">
    <text evidence="9">The central subunit of the protein translocation channel SecYEG. Consists of two halves formed by TMs 1-5 and 6-10. These two domains form a lateral gate at the front which open onto the bilayer between TMs 2 and 7, and are clamped together by SecE at the back. The channel is closed by both a pore ring composed of hydrophobic SecY resides and a short helix (helix 2A) on the extracellular side of the membrane which forms a plug. The plug probably moves laterally to allow the channel to open. The ring and the pore may move independently.</text>
</comment>
<comment type="subunit">
    <text evidence="9">Component of the Sec protein translocase complex. Heterotrimer consisting of SecY, SecE and SecG subunits. The heterotrimers can form oligomers, although 1 heterotrimer is thought to be able to translocate proteins. Interacts with the ribosome. Interacts with SecDF, and other proteins may be involved. Interacts with SecA.</text>
</comment>
<keyword evidence="5 9" id="KW-0653">Protein transport</keyword>
<feature type="transmembrane region" description="Helical" evidence="9">
    <location>
        <begin position="236"/>
        <end position="261"/>
    </location>
</feature>
<organism evidence="12 13">
    <name type="scientific">Mycoplasmopsis bovigenitalium 51080</name>
    <dbReference type="NCBI Taxonomy" id="1188235"/>
    <lineage>
        <taxon>Bacteria</taxon>
        <taxon>Bacillati</taxon>
        <taxon>Mycoplasmatota</taxon>
        <taxon>Mycoplasmoidales</taxon>
        <taxon>Metamycoplasmataceae</taxon>
        <taxon>Mycoplasmopsis</taxon>
    </lineage>
</organism>
<accession>N9V446</accession>
<dbReference type="InterPro" id="IPR026593">
    <property type="entry name" value="SecY"/>
</dbReference>
<feature type="transmembrane region" description="Helical" evidence="9">
    <location>
        <begin position="85"/>
        <end position="105"/>
    </location>
</feature>
<feature type="transmembrane region" description="Helical" evidence="9">
    <location>
        <begin position="384"/>
        <end position="406"/>
    </location>
</feature>
<evidence type="ECO:0000256" key="3">
    <source>
        <dbReference type="ARBA" id="ARBA00022448"/>
    </source>
</evidence>
<evidence type="ECO:0000256" key="7">
    <source>
        <dbReference type="ARBA" id="ARBA00023010"/>
    </source>
</evidence>
<evidence type="ECO:0000256" key="5">
    <source>
        <dbReference type="ARBA" id="ARBA00022927"/>
    </source>
</evidence>
<evidence type="ECO:0000256" key="1">
    <source>
        <dbReference type="ARBA" id="ARBA00004141"/>
    </source>
</evidence>
<evidence type="ECO:0000256" key="9">
    <source>
        <dbReference type="HAMAP-Rule" id="MF_01465"/>
    </source>
</evidence>
<feature type="transmembrane region" description="Helical" evidence="9">
    <location>
        <begin position="412"/>
        <end position="435"/>
    </location>
</feature>
<dbReference type="GO" id="GO:0006605">
    <property type="term" value="P:protein targeting"/>
    <property type="evidence" value="ECO:0007669"/>
    <property type="project" value="UniProtKB-UniRule"/>
</dbReference>
<dbReference type="AlphaFoldDB" id="N9V446"/>
<evidence type="ECO:0000256" key="2">
    <source>
        <dbReference type="ARBA" id="ARBA00005751"/>
    </source>
</evidence>
<dbReference type="NCBIfam" id="TIGR00967">
    <property type="entry name" value="3a0501s007"/>
    <property type="match status" value="1"/>
</dbReference>
<dbReference type="InterPro" id="IPR030659">
    <property type="entry name" value="SecY_CS"/>
</dbReference>
<protein>
    <recommendedName>
        <fullName evidence="9">Protein translocase subunit SecY</fullName>
    </recommendedName>
</protein>
<keyword evidence="6 9" id="KW-1133">Transmembrane helix</keyword>
<dbReference type="GO" id="GO:0065002">
    <property type="term" value="P:intracellular protein transmembrane transport"/>
    <property type="evidence" value="ECO:0007669"/>
    <property type="project" value="UniProtKB-UniRule"/>
</dbReference>
<dbReference type="SUPFAM" id="SSF103491">
    <property type="entry name" value="Preprotein translocase SecY subunit"/>
    <property type="match status" value="1"/>
</dbReference>
<dbReference type="HAMAP" id="MF_01465">
    <property type="entry name" value="SecY"/>
    <property type="match status" value="1"/>
</dbReference>
<feature type="transmembrane region" description="Helical" evidence="9">
    <location>
        <begin position="335"/>
        <end position="353"/>
    </location>
</feature>
<dbReference type="Proteomes" id="UP000013220">
    <property type="component" value="Unassembled WGS sequence"/>
</dbReference>
<feature type="transmembrane region" description="Helical" evidence="9">
    <location>
        <begin position="199"/>
        <end position="216"/>
    </location>
</feature>
<dbReference type="PROSITE" id="PS00756">
    <property type="entry name" value="SECY_2"/>
    <property type="match status" value="1"/>
</dbReference>
<evidence type="ECO:0000256" key="8">
    <source>
        <dbReference type="ARBA" id="ARBA00023136"/>
    </source>
</evidence>
<evidence type="ECO:0000256" key="10">
    <source>
        <dbReference type="RuleBase" id="RU004349"/>
    </source>
</evidence>
<name>N9V446_9BACT</name>
<keyword evidence="7 9" id="KW-0811">Translocation</keyword>
<evidence type="ECO:0000313" key="12">
    <source>
        <dbReference type="EMBL" id="ENY70112.1"/>
    </source>
</evidence>
<feature type="transmembrane region" description="Helical" evidence="9">
    <location>
        <begin position="171"/>
        <end position="192"/>
    </location>
</feature>
<dbReference type="Pfam" id="PF00344">
    <property type="entry name" value="SecY"/>
    <property type="match status" value="1"/>
</dbReference>